<proteinExistence type="predicted"/>
<evidence type="ECO:0000313" key="1">
    <source>
        <dbReference type="EMBL" id="KAG1359602.1"/>
    </source>
</evidence>
<reference evidence="1" key="1">
    <citation type="journal article" date="2017" name="Gigascience">
        <title>The genome draft of coconut (Cocos nucifera).</title>
        <authorList>
            <person name="Xiao Y."/>
            <person name="Xu P."/>
            <person name="Fan H."/>
            <person name="Baudouin L."/>
            <person name="Xia W."/>
            <person name="Bocs S."/>
            <person name="Xu J."/>
            <person name="Li Q."/>
            <person name="Guo A."/>
            <person name="Zhou L."/>
            <person name="Li J."/>
            <person name="Wu Y."/>
            <person name="Ma Z."/>
            <person name="Armero A."/>
            <person name="Issali A.E."/>
            <person name="Liu N."/>
            <person name="Peng M."/>
            <person name="Yang Y."/>
        </authorList>
    </citation>
    <scope>NUCLEOTIDE SEQUENCE</scope>
    <source>
        <tissue evidence="1">Spear leaf of Hainan Tall coconut</tissue>
    </source>
</reference>
<dbReference type="OrthoDB" id="787011at2759"/>
<evidence type="ECO:0000313" key="2">
    <source>
        <dbReference type="Proteomes" id="UP000797356"/>
    </source>
</evidence>
<dbReference type="EMBL" id="CM017879">
    <property type="protein sequence ID" value="KAG1359602.1"/>
    <property type="molecule type" value="Genomic_DNA"/>
</dbReference>
<accession>A0A8K0IJ53</accession>
<gene>
    <name evidence="1" type="ORF">COCNU_08G010480</name>
</gene>
<dbReference type="AlphaFoldDB" id="A0A8K0IJ53"/>
<reference evidence="1" key="2">
    <citation type="submission" date="2019-07" db="EMBL/GenBank/DDBJ databases">
        <authorList>
            <person name="Yang Y."/>
            <person name="Bocs S."/>
            <person name="Baudouin L."/>
        </authorList>
    </citation>
    <scope>NUCLEOTIDE SEQUENCE</scope>
    <source>
        <tissue evidence="1">Spear leaf of Hainan Tall coconut</tissue>
    </source>
</reference>
<comment type="caution">
    <text evidence="1">The sequence shown here is derived from an EMBL/GenBank/DDBJ whole genome shotgun (WGS) entry which is preliminary data.</text>
</comment>
<protein>
    <submittedName>
        <fullName evidence="1">Uncharacterized protein</fullName>
    </submittedName>
</protein>
<name>A0A8K0IJ53_COCNU</name>
<organism evidence="1 2">
    <name type="scientific">Cocos nucifera</name>
    <name type="common">Coconut palm</name>
    <dbReference type="NCBI Taxonomy" id="13894"/>
    <lineage>
        <taxon>Eukaryota</taxon>
        <taxon>Viridiplantae</taxon>
        <taxon>Streptophyta</taxon>
        <taxon>Embryophyta</taxon>
        <taxon>Tracheophyta</taxon>
        <taxon>Spermatophyta</taxon>
        <taxon>Magnoliopsida</taxon>
        <taxon>Liliopsida</taxon>
        <taxon>Arecaceae</taxon>
        <taxon>Arecoideae</taxon>
        <taxon>Cocoseae</taxon>
        <taxon>Attaleinae</taxon>
        <taxon>Cocos</taxon>
    </lineage>
</organism>
<keyword evidence="2" id="KW-1185">Reference proteome</keyword>
<dbReference type="Proteomes" id="UP000797356">
    <property type="component" value="Chromosome 8"/>
</dbReference>
<sequence length="196" mass="23330">MPLLLQMDSPSNGKLKLNKPFRFENFWLTIAGFKDLIMDWRNKEPTTSDPASNLILKLPSLRSHLKAWNQSHVGNILLQKDKLLHRIDNLDVEEETRNLSSAEKEERIKMKEKLDTLLYQEETLWKQRAHIKWLRDGDQNTKLFHLWASNRKRKNLILDIYHQRVPILDNRQIHDCFREHFKQLLGNSEQPCITAN</sequence>